<protein>
    <submittedName>
        <fullName evidence="2">Uncharacterized protein</fullName>
    </submittedName>
</protein>
<dbReference type="EMBL" id="SRRH01001271">
    <property type="protein sequence ID" value="KAG6281893.1"/>
    <property type="molecule type" value="Genomic_DNA"/>
</dbReference>
<feature type="compositionally biased region" description="Acidic residues" evidence="1">
    <location>
        <begin position="315"/>
        <end position="332"/>
    </location>
</feature>
<keyword evidence="3" id="KW-1185">Reference proteome</keyword>
<reference evidence="2 3" key="1">
    <citation type="journal article" date="2020" name="bioRxiv">
        <title>Whole genome comparisons of ergot fungi reveals the divergence and evolution of species within the genus Claviceps are the result of varying mechanisms driving genome evolution and host range expansion.</title>
        <authorList>
            <person name="Wyka S.A."/>
            <person name="Mondo S.J."/>
            <person name="Liu M."/>
            <person name="Dettman J."/>
            <person name="Nalam V."/>
            <person name="Broders K.D."/>
        </authorList>
    </citation>
    <scope>NUCLEOTIDE SEQUENCE [LARGE SCALE GENOMIC DNA]</scope>
    <source>
        <strain evidence="2 3">Clav52</strain>
    </source>
</reference>
<feature type="compositionally biased region" description="Basic and acidic residues" evidence="1">
    <location>
        <begin position="279"/>
        <end position="294"/>
    </location>
</feature>
<comment type="caution">
    <text evidence="2">The sequence shown here is derived from an EMBL/GenBank/DDBJ whole genome shotgun (WGS) entry which is preliminary data.</text>
</comment>
<dbReference type="Proteomes" id="UP000707071">
    <property type="component" value="Unassembled WGS sequence"/>
</dbReference>
<accession>A0A9P7Q9D5</accession>
<evidence type="ECO:0000313" key="3">
    <source>
        <dbReference type="Proteomes" id="UP000707071"/>
    </source>
</evidence>
<evidence type="ECO:0000256" key="1">
    <source>
        <dbReference type="SAM" id="MobiDB-lite"/>
    </source>
</evidence>
<feature type="region of interest" description="Disordered" evidence="1">
    <location>
        <begin position="221"/>
        <end position="332"/>
    </location>
</feature>
<sequence length="332" mass="38133">MASPRNHHAEKNHLPKMTQRLHQRISPDWTNFDAPWDPKTTTKQQRTDWMANRLKAYVDRNLRGRDLYIAFREDFEDWNLHAFNESDLEVQRELRNFLQQRGINLSDKSFTSITVIAKILWRLISDGHPDFEADEPSWIPRAANVNPRPWAAPVATTAIPGRKIYSRDDAERIVRQAVEDYYASKTVLPETPKLEDAETTSPGRLGQQDYGCRILVATEDPQRQRKTLLAPYEQPPPTLPMRPKAPTPPDFRKQSQVVTHHQPLPAKHGQKQSPPSFETKTRPTIHRDLADLPKAKSPVHFTHNAEISDNSLHEDADDLVNESSGDSEEETL</sequence>
<dbReference type="AlphaFoldDB" id="A0A9P7Q9D5"/>
<name>A0A9P7Q9D5_9HYPO</name>
<gene>
    <name evidence="2" type="ORF">E4U09_000863</name>
</gene>
<proteinExistence type="predicted"/>
<feature type="compositionally biased region" description="Pro residues" evidence="1">
    <location>
        <begin position="233"/>
        <end position="249"/>
    </location>
</feature>
<organism evidence="2 3">
    <name type="scientific">Claviceps aff. purpurea</name>
    <dbReference type="NCBI Taxonomy" id="1967640"/>
    <lineage>
        <taxon>Eukaryota</taxon>
        <taxon>Fungi</taxon>
        <taxon>Dikarya</taxon>
        <taxon>Ascomycota</taxon>
        <taxon>Pezizomycotina</taxon>
        <taxon>Sordariomycetes</taxon>
        <taxon>Hypocreomycetidae</taxon>
        <taxon>Hypocreales</taxon>
        <taxon>Clavicipitaceae</taxon>
        <taxon>Claviceps</taxon>
    </lineage>
</organism>
<evidence type="ECO:0000313" key="2">
    <source>
        <dbReference type="EMBL" id="KAG6281893.1"/>
    </source>
</evidence>